<proteinExistence type="predicted"/>
<evidence type="ECO:0000313" key="1">
    <source>
        <dbReference type="EMBL" id="KAI9902998.1"/>
    </source>
</evidence>
<reference evidence="1" key="1">
    <citation type="submission" date="2022-10" db="EMBL/GenBank/DDBJ databases">
        <title>Complete Genome of Trichothecium roseum strain YXFP-22015, a Plant Pathogen Isolated from Citrus.</title>
        <authorList>
            <person name="Wang Y."/>
            <person name="Zhu L."/>
        </authorList>
    </citation>
    <scope>NUCLEOTIDE SEQUENCE</scope>
    <source>
        <strain evidence="1">YXFP-22015</strain>
    </source>
</reference>
<evidence type="ECO:0000313" key="2">
    <source>
        <dbReference type="Proteomes" id="UP001163324"/>
    </source>
</evidence>
<dbReference type="EMBL" id="CM047941">
    <property type="protein sequence ID" value="KAI9902998.1"/>
    <property type="molecule type" value="Genomic_DNA"/>
</dbReference>
<dbReference type="Proteomes" id="UP001163324">
    <property type="component" value="Chromosome 2"/>
</dbReference>
<name>A0ACC0VA42_9HYPO</name>
<sequence>MQRKPTSFNKRRANKASMFRPATLRGSAGSAPQEGPGNSTSTSTNTVSPTTPIISANGTTTTTTTGAIINMRNGGNTTMAAAAAPAPASPPPQLSKIPRSSLARRRAARNSNPDFHEKLRLMSLELSPLVQLTTGAVHPDFPRRVVQFWLLTDAQLESLAAFYHQRDVCDLTAQYPCPVRWDSTLPLEDKRRRMGRFIGLRGCETPVSLRSEDDIAGDARWARFLEDDERRRRKWFDLAFER</sequence>
<gene>
    <name evidence="1" type="ORF">N3K66_002350</name>
</gene>
<protein>
    <submittedName>
        <fullName evidence="1">Uncharacterized protein</fullName>
    </submittedName>
</protein>
<keyword evidence="2" id="KW-1185">Reference proteome</keyword>
<accession>A0ACC0VA42</accession>
<organism evidence="1 2">
    <name type="scientific">Trichothecium roseum</name>
    <dbReference type="NCBI Taxonomy" id="47278"/>
    <lineage>
        <taxon>Eukaryota</taxon>
        <taxon>Fungi</taxon>
        <taxon>Dikarya</taxon>
        <taxon>Ascomycota</taxon>
        <taxon>Pezizomycotina</taxon>
        <taxon>Sordariomycetes</taxon>
        <taxon>Hypocreomycetidae</taxon>
        <taxon>Hypocreales</taxon>
        <taxon>Hypocreales incertae sedis</taxon>
        <taxon>Trichothecium</taxon>
    </lineage>
</organism>
<comment type="caution">
    <text evidence="1">The sequence shown here is derived from an EMBL/GenBank/DDBJ whole genome shotgun (WGS) entry which is preliminary data.</text>
</comment>